<evidence type="ECO:0000256" key="1">
    <source>
        <dbReference type="SAM" id="MobiDB-lite"/>
    </source>
</evidence>
<evidence type="ECO:0000313" key="3">
    <source>
        <dbReference type="EMBL" id="OEH78817.1"/>
    </source>
</evidence>
<dbReference type="VEuPathDB" id="ToxoDB:LOC34623596"/>
<evidence type="ECO:0000256" key="2">
    <source>
        <dbReference type="SAM" id="SignalP"/>
    </source>
</evidence>
<dbReference type="InParanoid" id="A0A1D3D5V4"/>
<gene>
    <name evidence="3" type="ORF">cyc_07675</name>
</gene>
<feature type="region of interest" description="Disordered" evidence="1">
    <location>
        <begin position="443"/>
        <end position="476"/>
    </location>
</feature>
<dbReference type="VEuPathDB" id="ToxoDB:cyc_07675"/>
<comment type="caution">
    <text evidence="3">The sequence shown here is derived from an EMBL/GenBank/DDBJ whole genome shotgun (WGS) entry which is preliminary data.</text>
</comment>
<feature type="chain" id="PRO_5008914179" evidence="2">
    <location>
        <begin position="18"/>
        <end position="772"/>
    </location>
</feature>
<feature type="compositionally biased region" description="Low complexity" evidence="1">
    <location>
        <begin position="451"/>
        <end position="462"/>
    </location>
</feature>
<dbReference type="Proteomes" id="UP000095192">
    <property type="component" value="Unassembled WGS sequence"/>
</dbReference>
<dbReference type="EMBL" id="JROU02000603">
    <property type="protein sequence ID" value="OEH78817.1"/>
    <property type="molecule type" value="Genomic_DNA"/>
</dbReference>
<keyword evidence="2" id="KW-0732">Signal</keyword>
<feature type="signal peptide" evidence="2">
    <location>
        <begin position="1"/>
        <end position="17"/>
    </location>
</feature>
<protein>
    <submittedName>
        <fullName evidence="3">Uncharacterized protein</fullName>
    </submittedName>
</protein>
<name>A0A1D3D5V4_9EIME</name>
<organism evidence="3 4">
    <name type="scientific">Cyclospora cayetanensis</name>
    <dbReference type="NCBI Taxonomy" id="88456"/>
    <lineage>
        <taxon>Eukaryota</taxon>
        <taxon>Sar</taxon>
        <taxon>Alveolata</taxon>
        <taxon>Apicomplexa</taxon>
        <taxon>Conoidasida</taxon>
        <taxon>Coccidia</taxon>
        <taxon>Eucoccidiorida</taxon>
        <taxon>Eimeriorina</taxon>
        <taxon>Eimeriidae</taxon>
        <taxon>Cyclospora</taxon>
    </lineage>
</organism>
<proteinExistence type="predicted"/>
<evidence type="ECO:0000313" key="4">
    <source>
        <dbReference type="Proteomes" id="UP000095192"/>
    </source>
</evidence>
<accession>A0A1D3D5V4</accession>
<reference evidence="3 4" key="1">
    <citation type="journal article" date="2016" name="BMC Genomics">
        <title>Comparative genomics reveals Cyclospora cayetanensis possesses coccidia-like metabolism and invasion components but unique surface antigens.</title>
        <authorList>
            <person name="Liu S."/>
            <person name="Wang L."/>
            <person name="Zheng H."/>
            <person name="Xu Z."/>
            <person name="Roellig D.M."/>
            <person name="Li N."/>
            <person name="Frace M.A."/>
            <person name="Tang K."/>
            <person name="Arrowood M.J."/>
            <person name="Moss D.M."/>
            <person name="Zhang L."/>
            <person name="Feng Y."/>
            <person name="Xiao L."/>
        </authorList>
    </citation>
    <scope>NUCLEOTIDE SEQUENCE [LARGE SCALE GENOMIC DNA]</scope>
    <source>
        <strain evidence="3 4">CHN_HEN01</strain>
    </source>
</reference>
<keyword evidence="4" id="KW-1185">Reference proteome</keyword>
<dbReference type="AlphaFoldDB" id="A0A1D3D5V4"/>
<sequence>MAAAVALLRGLISGSTAAGAGSLRGSPNNAQRLQQDEVYIYLRLLLPLMHEALADLARALAATISYRRPPVSDTQLPAAAFPLDVAAEKAALLQSLQHAFAACSSPLHPLALGCLNTIGRLALGPFFALPQKREVQTREGEDCACCRQRSAAAATVASLAAVPGASWSACRGSSYATHQQQHQRDVLQLEEVQLLRLEIHRSAASASDSNKNCSSSTKGVETLEREAAAAAGVADAAFHLIERTHVAAVSSLQADAAATKQPHQIKSERQPPDAVVVPSATQSSVVSIRRAALALLDVQLELQHRVYLQQQRLPARPMGCLKRLQLLLLMPHWTVISSRNVLHTIVALMLMNGSSGSVEQLVQKPPPPPRQLLRDAAAALLPPLVPQQQHTNSLSLNTVCEISVLQHILQQQSNSASTAAPEAAAAAGVTPLVAHGISAYSALTTTPPPTKQQQQQQLAATPMEEDEEYLHQQQQQQQQLQESHREYLEVHLRLGLLQHAPGFAAWRKSLESVLQQHAEFCKQQVLPLEQHQQLCRLQDGESFFAGLEVTAFFSIPLTELLLSAVFKACWSVATDDQRASLAEACALFLSRHMDADSHEALQLLQHSYLHAVSVSAEAAAAAAGGSASAAAPSPLTPSTTEPLNSVKQDESIDYDHDLAASGSTAAEGQQQGDATTVAAYKLQQQQYASLARKAAAYLAEVYGHLEESDYRVGVILTRTQCCPTATALSLMQHSHFGSAKNVVVSNLKALQAQGMRLDTEERREEVTWWCVS</sequence>